<protein>
    <recommendedName>
        <fullName evidence="2">Fas-binding factor 1 C-terminal domain-containing protein</fullName>
    </recommendedName>
</protein>
<proteinExistence type="predicted"/>
<sequence>MELEALAERHSRAIESLRKAESIESEALNEMRPTAETLKSLLTELVSVTKELNHAEAEHTAAISQRLTKLDQREEVVRMAEERLCDRQKEIDKMHLMLTDAIGKLEVQLKAQSKSLEDDRWTLKQEQMRLSKLQVVMEDDKRALIEHAGKERVELQQLITKFFEEHRQIQSQMATERKSFLEEQQKLKTDQTN</sequence>
<dbReference type="GO" id="GO:0060271">
    <property type="term" value="P:cilium assembly"/>
    <property type="evidence" value="ECO:0007669"/>
    <property type="project" value="InterPro"/>
</dbReference>
<feature type="domain" description="Fas-binding factor 1 C-terminal" evidence="2">
    <location>
        <begin position="2"/>
        <end position="192"/>
    </location>
</feature>
<evidence type="ECO:0000256" key="1">
    <source>
        <dbReference type="SAM" id="MobiDB-lite"/>
    </source>
</evidence>
<gene>
    <name evidence="3" type="ORF">WMSIL1_LOCUS13211</name>
</gene>
<dbReference type="EMBL" id="CABIJS010000691">
    <property type="protein sequence ID" value="VUZ55319.1"/>
    <property type="molecule type" value="Genomic_DNA"/>
</dbReference>
<reference evidence="3 4" key="1">
    <citation type="submission" date="2019-07" db="EMBL/GenBank/DDBJ databases">
        <authorList>
            <person name="Jastrzebski P J."/>
            <person name="Paukszto L."/>
            <person name="Jastrzebski P J."/>
        </authorList>
    </citation>
    <scope>NUCLEOTIDE SEQUENCE [LARGE SCALE GENOMIC DNA]</scope>
    <source>
        <strain evidence="3 4">WMS-il1</strain>
    </source>
</reference>
<name>A0A564Z7K5_HYMDI</name>
<dbReference type="GO" id="GO:0005814">
    <property type="term" value="C:centriole"/>
    <property type="evidence" value="ECO:0007669"/>
    <property type="project" value="TreeGrafter"/>
</dbReference>
<dbReference type="InterPro" id="IPR049390">
    <property type="entry name" value="FBF1_C"/>
</dbReference>
<dbReference type="PANTHER" id="PTHR33689">
    <property type="entry name" value="FAS-BINDING FACTOR 1"/>
    <property type="match status" value="1"/>
</dbReference>
<feature type="non-terminal residue" evidence="3">
    <location>
        <position position="193"/>
    </location>
</feature>
<dbReference type="PANTHER" id="PTHR33689:SF1">
    <property type="entry name" value="FAS-BINDING FACTOR 1"/>
    <property type="match status" value="1"/>
</dbReference>
<feature type="region of interest" description="Disordered" evidence="1">
    <location>
        <begin position="174"/>
        <end position="193"/>
    </location>
</feature>
<dbReference type="GO" id="GO:0097539">
    <property type="term" value="C:ciliary transition fiber"/>
    <property type="evidence" value="ECO:0007669"/>
    <property type="project" value="InterPro"/>
</dbReference>
<dbReference type="InterPro" id="IPR033561">
    <property type="entry name" value="FBF1"/>
</dbReference>
<dbReference type="GO" id="GO:0036064">
    <property type="term" value="C:ciliary basal body"/>
    <property type="evidence" value="ECO:0007669"/>
    <property type="project" value="TreeGrafter"/>
</dbReference>
<keyword evidence="4" id="KW-1185">Reference proteome</keyword>
<dbReference type="Proteomes" id="UP000321570">
    <property type="component" value="Unassembled WGS sequence"/>
</dbReference>
<evidence type="ECO:0000259" key="2">
    <source>
        <dbReference type="Pfam" id="PF21007"/>
    </source>
</evidence>
<evidence type="ECO:0000313" key="4">
    <source>
        <dbReference type="Proteomes" id="UP000321570"/>
    </source>
</evidence>
<evidence type="ECO:0000313" key="3">
    <source>
        <dbReference type="EMBL" id="VUZ55319.1"/>
    </source>
</evidence>
<feature type="compositionally biased region" description="Basic and acidic residues" evidence="1">
    <location>
        <begin position="175"/>
        <end position="193"/>
    </location>
</feature>
<dbReference type="GO" id="GO:0090162">
    <property type="term" value="P:establishment of epithelial cell polarity"/>
    <property type="evidence" value="ECO:0007669"/>
    <property type="project" value="InterPro"/>
</dbReference>
<accession>A0A564Z7K5</accession>
<organism evidence="3 4">
    <name type="scientific">Hymenolepis diminuta</name>
    <name type="common">Rat tapeworm</name>
    <dbReference type="NCBI Taxonomy" id="6216"/>
    <lineage>
        <taxon>Eukaryota</taxon>
        <taxon>Metazoa</taxon>
        <taxon>Spiralia</taxon>
        <taxon>Lophotrochozoa</taxon>
        <taxon>Platyhelminthes</taxon>
        <taxon>Cestoda</taxon>
        <taxon>Eucestoda</taxon>
        <taxon>Cyclophyllidea</taxon>
        <taxon>Hymenolepididae</taxon>
        <taxon>Hymenolepis</taxon>
    </lineage>
</organism>
<dbReference type="Pfam" id="PF21007">
    <property type="entry name" value="FBF1"/>
    <property type="match status" value="1"/>
</dbReference>
<dbReference type="AlphaFoldDB" id="A0A564Z7K5"/>